<dbReference type="InterPro" id="IPR023983">
    <property type="entry name" value="DNA_S_mod_dnd_assoc_4"/>
</dbReference>
<protein>
    <submittedName>
        <fullName evidence="1">Dnd system-associated protein 4</fullName>
    </submittedName>
</protein>
<dbReference type="KEGG" id="mpro:BJP34_16905"/>
<dbReference type="NCBIfam" id="TIGR04062">
    <property type="entry name" value="dnd_assoc_4"/>
    <property type="match status" value="1"/>
</dbReference>
<proteinExistence type="predicted"/>
<sequence length="159" mass="18082">MAGNRIRVAKDKAALVKDLTASDGKTGPFQTYADVMVFAAALGVKHKKRSPLKVISKREPGPIGLEIFVSRGYEVVIKLIAIAEIKDTKILSSIDKESEEKRIYIFEEYANGGLDILRNELRGAVDYSERLLLILNNDRYKKKEYKENEQQEFDLSRFL</sequence>
<dbReference type="STRING" id="1458985.BJP34_16905"/>
<gene>
    <name evidence="1" type="ORF">BJP34_16905</name>
</gene>
<dbReference type="AlphaFoldDB" id="A0A1D8TTD6"/>
<dbReference type="Proteomes" id="UP000177870">
    <property type="component" value="Chromosome"/>
</dbReference>
<reference evidence="2" key="1">
    <citation type="submission" date="2016-10" db="EMBL/GenBank/DDBJ databases">
        <title>Comparative genomics uncovers the prolific and rare metabolic potential of the cyanobacterial genus Moorea.</title>
        <authorList>
            <person name="Leao T."/>
            <person name="Castelao G."/>
            <person name="Korobeynikov A."/>
            <person name="Monroe E.A."/>
            <person name="Podell S."/>
            <person name="Glukhov E."/>
            <person name="Allen E."/>
            <person name="Gerwick W.H."/>
            <person name="Gerwick L."/>
        </authorList>
    </citation>
    <scope>NUCLEOTIDE SEQUENCE [LARGE SCALE GENOMIC DNA]</scope>
    <source>
        <strain evidence="2">PAL-8-15-08-1</strain>
    </source>
</reference>
<dbReference type="EMBL" id="CP017599">
    <property type="protein sequence ID" value="AOX00900.1"/>
    <property type="molecule type" value="Genomic_DNA"/>
</dbReference>
<accession>A0A1D8TTD6</accession>
<name>A0A1D8TTD6_9CYAN</name>
<dbReference type="RefSeq" id="WP_070393351.1">
    <property type="nucleotide sequence ID" value="NZ_CP017599.1"/>
</dbReference>
<evidence type="ECO:0000313" key="2">
    <source>
        <dbReference type="Proteomes" id="UP000177870"/>
    </source>
</evidence>
<evidence type="ECO:0000313" key="1">
    <source>
        <dbReference type="EMBL" id="AOX00900.1"/>
    </source>
</evidence>
<dbReference type="OrthoDB" id="3687123at2"/>
<organism evidence="1 2">
    <name type="scientific">Moorena producens PAL-8-15-08-1</name>
    <dbReference type="NCBI Taxonomy" id="1458985"/>
    <lineage>
        <taxon>Bacteria</taxon>
        <taxon>Bacillati</taxon>
        <taxon>Cyanobacteriota</taxon>
        <taxon>Cyanophyceae</taxon>
        <taxon>Coleofasciculales</taxon>
        <taxon>Coleofasciculaceae</taxon>
        <taxon>Moorena</taxon>
    </lineage>
</organism>